<protein>
    <recommendedName>
        <fullName evidence="4">SMODS and SLOG-associating 2TM effector domain-containing protein</fullName>
    </recommendedName>
</protein>
<sequence length="223" mass="26000">MKQDIRLLLINTCGWIATLTVLIFFFTLLLFSYNQITEPLKESWSITFSAFSAFTTLGAAIIAASLFNDWRSQQQHQNAVQFGLYVYDSFKLLDKHLTELDNDLFYFYVDQKDFEKLESEFNVIKSTLEKRSDELMKLSAKFEEAYINYCIVCGKEDQITSDLEETSEDIYKYSLILDEIFLETDRTKIRENITLLTTDPLSEIGTKIYNFHIKNILGSICLK</sequence>
<accession>A0ABD5ALH6</accession>
<keyword evidence="1" id="KW-1133">Transmembrane helix</keyword>
<proteinExistence type="predicted"/>
<gene>
    <name evidence="2" type="ORF">J2771_001465</name>
</gene>
<feature type="transmembrane region" description="Helical" evidence="1">
    <location>
        <begin position="43"/>
        <end position="67"/>
    </location>
</feature>
<keyword evidence="1" id="KW-0472">Membrane</keyword>
<dbReference type="RefSeq" id="WP_307010844.1">
    <property type="nucleotide sequence ID" value="NZ_JAUSQP010000001.1"/>
</dbReference>
<dbReference type="AlphaFoldDB" id="A0ABD5ALH6"/>
<reference evidence="2 3" key="1">
    <citation type="submission" date="2023-07" db="EMBL/GenBank/DDBJ databases">
        <title>Sorghum-associated microbial communities from plants grown in Nebraska, USA.</title>
        <authorList>
            <person name="Schachtman D."/>
        </authorList>
    </citation>
    <scope>NUCLEOTIDE SEQUENCE [LARGE SCALE GENOMIC DNA]</scope>
    <source>
        <strain evidence="2 3">CC146</strain>
    </source>
</reference>
<organism evidence="2 3">
    <name type="scientific">Acinetobacter calcoaceticus</name>
    <dbReference type="NCBI Taxonomy" id="471"/>
    <lineage>
        <taxon>Bacteria</taxon>
        <taxon>Pseudomonadati</taxon>
        <taxon>Pseudomonadota</taxon>
        <taxon>Gammaproteobacteria</taxon>
        <taxon>Moraxellales</taxon>
        <taxon>Moraxellaceae</taxon>
        <taxon>Acinetobacter</taxon>
        <taxon>Acinetobacter calcoaceticus/baumannii complex</taxon>
    </lineage>
</organism>
<feature type="transmembrane region" description="Helical" evidence="1">
    <location>
        <begin position="7"/>
        <end position="31"/>
    </location>
</feature>
<dbReference type="EMBL" id="JAUSQP010000001">
    <property type="protein sequence ID" value="MDP9803211.1"/>
    <property type="molecule type" value="Genomic_DNA"/>
</dbReference>
<evidence type="ECO:0000256" key="1">
    <source>
        <dbReference type="SAM" id="Phobius"/>
    </source>
</evidence>
<evidence type="ECO:0000313" key="2">
    <source>
        <dbReference type="EMBL" id="MDP9803211.1"/>
    </source>
</evidence>
<evidence type="ECO:0008006" key="4">
    <source>
        <dbReference type="Google" id="ProtNLM"/>
    </source>
</evidence>
<dbReference type="Proteomes" id="UP001240164">
    <property type="component" value="Unassembled WGS sequence"/>
</dbReference>
<name>A0ABD5ALH6_ACICA</name>
<keyword evidence="1" id="KW-0812">Transmembrane</keyword>
<comment type="caution">
    <text evidence="2">The sequence shown here is derived from an EMBL/GenBank/DDBJ whole genome shotgun (WGS) entry which is preliminary data.</text>
</comment>
<evidence type="ECO:0000313" key="3">
    <source>
        <dbReference type="Proteomes" id="UP001240164"/>
    </source>
</evidence>